<sequence>MINSVSNNLSTVDSSATPSELTQSSFLALLTAELQNQDPDSPMESSEMLGQFATLNNVQAITSLEAKVSEFIDSQASNSMFTSSSLIGSDVTFESNQFNAKDGAFSGEIEPLVGVSEVTLSVLDSAGKVVSEQTIDTSGGEVSYPFTMEGLQDAEYTVSATYSDEGIIKNASVLQNAQVQGIRSDSGQIFFKLSTGKFALISDFKSINS</sequence>
<dbReference type="Pfam" id="PF03963">
    <property type="entry name" value="FlgD"/>
    <property type="match status" value="1"/>
</dbReference>
<evidence type="ECO:0000313" key="6">
    <source>
        <dbReference type="EMBL" id="MDP2564354.1"/>
    </source>
</evidence>
<reference evidence="6" key="1">
    <citation type="submission" date="2023-07" db="EMBL/GenBank/DDBJ databases">
        <title>Genome content predicts the carbon catabolic preferences of heterotrophic bacteria.</title>
        <authorList>
            <person name="Gralka M."/>
        </authorList>
    </citation>
    <scope>NUCLEOTIDE SEQUENCE</scope>
    <source>
        <strain evidence="6">4G09</strain>
    </source>
</reference>
<evidence type="ECO:0000256" key="1">
    <source>
        <dbReference type="ARBA" id="ARBA00010577"/>
    </source>
</evidence>
<dbReference type="Gene3D" id="2.60.40.4070">
    <property type="match status" value="1"/>
</dbReference>
<evidence type="ECO:0000256" key="3">
    <source>
        <dbReference type="ARBA" id="ARBA00022795"/>
    </source>
</evidence>
<keyword evidence="6" id="KW-0282">Flagellum</keyword>
<keyword evidence="3 5" id="KW-1005">Bacterial flagellum biogenesis</keyword>
<keyword evidence="7" id="KW-1185">Reference proteome</keyword>
<protein>
    <recommendedName>
        <fullName evidence="2 5">Basal-body rod modification protein FlgD</fullName>
    </recommendedName>
</protein>
<gene>
    <name evidence="6" type="ORF">Q8W34_06890</name>
</gene>
<keyword evidence="6" id="KW-0966">Cell projection</keyword>
<accession>A0ABT9FC47</accession>
<proteinExistence type="inferred from homology"/>
<evidence type="ECO:0000256" key="5">
    <source>
        <dbReference type="RuleBase" id="RU362076"/>
    </source>
</evidence>
<dbReference type="EMBL" id="JAUYVT010000004">
    <property type="protein sequence ID" value="MDP2564354.1"/>
    <property type="molecule type" value="Genomic_DNA"/>
</dbReference>
<name>A0ABT9FC47_9GAMM</name>
<dbReference type="InterPro" id="IPR005648">
    <property type="entry name" value="FlgD"/>
</dbReference>
<dbReference type="Gene3D" id="2.30.30.910">
    <property type="match status" value="1"/>
</dbReference>
<organism evidence="6 7">
    <name type="scientific">Pseudoalteromonas marina</name>
    <dbReference type="NCBI Taxonomy" id="267375"/>
    <lineage>
        <taxon>Bacteria</taxon>
        <taxon>Pseudomonadati</taxon>
        <taxon>Pseudomonadota</taxon>
        <taxon>Gammaproteobacteria</taxon>
        <taxon>Alteromonadales</taxon>
        <taxon>Pseudoalteromonadaceae</taxon>
        <taxon>Pseudoalteromonas</taxon>
    </lineage>
</organism>
<comment type="caution">
    <text evidence="6">The sequence shown here is derived from an EMBL/GenBank/DDBJ whole genome shotgun (WGS) entry which is preliminary data.</text>
</comment>
<comment type="similarity">
    <text evidence="1 5">Belongs to the FlgD family.</text>
</comment>
<evidence type="ECO:0000256" key="4">
    <source>
        <dbReference type="ARBA" id="ARBA00024746"/>
    </source>
</evidence>
<dbReference type="RefSeq" id="WP_305471633.1">
    <property type="nucleotide sequence ID" value="NZ_JAUYVT010000004.1"/>
</dbReference>
<evidence type="ECO:0000313" key="7">
    <source>
        <dbReference type="Proteomes" id="UP001177212"/>
    </source>
</evidence>
<keyword evidence="6" id="KW-0969">Cilium</keyword>
<evidence type="ECO:0000256" key="2">
    <source>
        <dbReference type="ARBA" id="ARBA00016013"/>
    </source>
</evidence>
<dbReference type="Proteomes" id="UP001177212">
    <property type="component" value="Unassembled WGS sequence"/>
</dbReference>
<comment type="function">
    <text evidence="4 5">Required for flagellar hook formation. May act as a scaffolding protein.</text>
</comment>